<keyword evidence="7" id="KW-0675">Receptor</keyword>
<keyword evidence="5" id="KW-1133">Transmembrane helix</keyword>
<comment type="caution">
    <text evidence="7">The sequence shown here is derived from an EMBL/GenBank/DDBJ whole genome shotgun (WGS) entry which is preliminary data.</text>
</comment>
<dbReference type="InterPro" id="IPR001293">
    <property type="entry name" value="Znf_TRAF"/>
</dbReference>
<name>X6P0Z6_RETFI</name>
<feature type="zinc finger region" description="TRAF-type" evidence="4">
    <location>
        <begin position="90"/>
        <end position="133"/>
    </location>
</feature>
<dbReference type="PROSITE" id="PS50145">
    <property type="entry name" value="ZF_TRAF"/>
    <property type="match status" value="1"/>
</dbReference>
<dbReference type="PANTHER" id="PTHR10131">
    <property type="entry name" value="TNF RECEPTOR ASSOCIATED FACTOR"/>
    <property type="match status" value="1"/>
</dbReference>
<keyword evidence="5" id="KW-0472">Membrane</keyword>
<dbReference type="SUPFAM" id="SSF49599">
    <property type="entry name" value="TRAF domain-like"/>
    <property type="match status" value="2"/>
</dbReference>
<dbReference type="GO" id="GO:0008270">
    <property type="term" value="F:zinc ion binding"/>
    <property type="evidence" value="ECO:0007669"/>
    <property type="project" value="UniProtKB-KW"/>
</dbReference>
<feature type="domain" description="TRAF-type" evidence="6">
    <location>
        <begin position="90"/>
        <end position="133"/>
    </location>
</feature>
<keyword evidence="3 4" id="KW-0862">Zinc</keyword>
<dbReference type="PANTHER" id="PTHR10131:SF94">
    <property type="entry name" value="TNF RECEPTOR-ASSOCIATED FACTOR 4"/>
    <property type="match status" value="1"/>
</dbReference>
<sequence length="266" mass="31400">MNDLLFVKCPNTCKGCSWTDKLGSLQSHIQFQCDFQFQLCTFCQNRSILRKDIASHLAVCPDVVVPCSQICGTFFKLLFYLVNYVIILKCPCVMVTCTNHGCQEQIARGIFRRHVKHECLFRSVKCSFAKYGCNIGRIAYSDLLKHDKEFETQHLRLQIAYYDSKIDILGQVGISFFCVIEYYKFNLYYFFCFQLFFTLNLSIFFLSQYLFSKKNSLQLNRNENTKYKKVKYSQIQILSRLNLDKFYPFTDYDRYILLNGEILFFG</sequence>
<evidence type="ECO:0000256" key="4">
    <source>
        <dbReference type="PROSITE-ProRule" id="PRU00207"/>
    </source>
</evidence>
<keyword evidence="8" id="KW-1185">Reference proteome</keyword>
<gene>
    <name evidence="7" type="ORF">RFI_04871</name>
</gene>
<evidence type="ECO:0000256" key="3">
    <source>
        <dbReference type="ARBA" id="ARBA00022833"/>
    </source>
</evidence>
<keyword evidence="1 4" id="KW-0479">Metal-binding</keyword>
<evidence type="ECO:0000256" key="5">
    <source>
        <dbReference type="SAM" id="Phobius"/>
    </source>
</evidence>
<dbReference type="Proteomes" id="UP000023152">
    <property type="component" value="Unassembled WGS sequence"/>
</dbReference>
<dbReference type="AlphaFoldDB" id="X6P0Z6"/>
<dbReference type="InterPro" id="IPR013083">
    <property type="entry name" value="Znf_RING/FYVE/PHD"/>
</dbReference>
<evidence type="ECO:0000313" key="7">
    <source>
        <dbReference type="EMBL" id="ETO32245.1"/>
    </source>
</evidence>
<evidence type="ECO:0000256" key="2">
    <source>
        <dbReference type="ARBA" id="ARBA00022771"/>
    </source>
</evidence>
<proteinExistence type="predicted"/>
<evidence type="ECO:0000259" key="6">
    <source>
        <dbReference type="PROSITE" id="PS50145"/>
    </source>
</evidence>
<dbReference type="EMBL" id="ASPP01004364">
    <property type="protein sequence ID" value="ETO32245.1"/>
    <property type="molecule type" value="Genomic_DNA"/>
</dbReference>
<feature type="transmembrane region" description="Helical" evidence="5">
    <location>
        <begin position="187"/>
        <end position="211"/>
    </location>
</feature>
<keyword evidence="2 4" id="KW-0863">Zinc-finger</keyword>
<evidence type="ECO:0000256" key="1">
    <source>
        <dbReference type="ARBA" id="ARBA00022723"/>
    </source>
</evidence>
<organism evidence="7 8">
    <name type="scientific">Reticulomyxa filosa</name>
    <dbReference type="NCBI Taxonomy" id="46433"/>
    <lineage>
        <taxon>Eukaryota</taxon>
        <taxon>Sar</taxon>
        <taxon>Rhizaria</taxon>
        <taxon>Retaria</taxon>
        <taxon>Foraminifera</taxon>
        <taxon>Monothalamids</taxon>
        <taxon>Reticulomyxidae</taxon>
        <taxon>Reticulomyxa</taxon>
    </lineage>
</organism>
<dbReference type="Gene3D" id="3.30.40.10">
    <property type="entry name" value="Zinc/RING finger domain, C3HC4 (zinc finger)"/>
    <property type="match status" value="2"/>
</dbReference>
<reference evidence="7 8" key="1">
    <citation type="journal article" date="2013" name="Curr. Biol.">
        <title>The Genome of the Foraminiferan Reticulomyxa filosa.</title>
        <authorList>
            <person name="Glockner G."/>
            <person name="Hulsmann N."/>
            <person name="Schleicher M."/>
            <person name="Noegel A.A."/>
            <person name="Eichinger L."/>
            <person name="Gallinger C."/>
            <person name="Pawlowski J."/>
            <person name="Sierra R."/>
            <person name="Euteneuer U."/>
            <person name="Pillet L."/>
            <person name="Moustafa A."/>
            <person name="Platzer M."/>
            <person name="Groth M."/>
            <person name="Szafranski K."/>
            <person name="Schliwa M."/>
        </authorList>
    </citation>
    <scope>NUCLEOTIDE SEQUENCE [LARGE SCALE GENOMIC DNA]</scope>
</reference>
<keyword evidence="5" id="KW-0812">Transmembrane</keyword>
<dbReference type="Pfam" id="PF02176">
    <property type="entry name" value="zf-TRAF"/>
    <property type="match status" value="1"/>
</dbReference>
<evidence type="ECO:0000313" key="8">
    <source>
        <dbReference type="Proteomes" id="UP000023152"/>
    </source>
</evidence>
<protein>
    <submittedName>
        <fullName evidence="7">TNF receptor-associated factor 3 isoform 1</fullName>
    </submittedName>
</protein>
<accession>X6P0Z6</accession>